<feature type="compositionally biased region" description="Basic and acidic residues" evidence="5">
    <location>
        <begin position="756"/>
        <end position="787"/>
    </location>
</feature>
<feature type="region of interest" description="Disordered" evidence="5">
    <location>
        <begin position="1020"/>
        <end position="1070"/>
    </location>
</feature>
<feature type="compositionally biased region" description="Polar residues" evidence="5">
    <location>
        <begin position="1049"/>
        <end position="1070"/>
    </location>
</feature>
<feature type="compositionally biased region" description="Basic and acidic residues" evidence="5">
    <location>
        <begin position="1023"/>
        <end position="1045"/>
    </location>
</feature>
<dbReference type="PROSITE" id="PS51265">
    <property type="entry name" value="ZF_DBF4"/>
    <property type="match status" value="1"/>
</dbReference>
<feature type="domain" description="DBF4-type" evidence="6">
    <location>
        <begin position="155"/>
        <end position="204"/>
    </location>
</feature>
<feature type="region of interest" description="Disordered" evidence="5">
    <location>
        <begin position="742"/>
        <end position="841"/>
    </location>
</feature>
<keyword evidence="2 4" id="KW-0863">Zinc-finger</keyword>
<dbReference type="GO" id="GO:0003676">
    <property type="term" value="F:nucleic acid binding"/>
    <property type="evidence" value="ECO:0007669"/>
    <property type="project" value="InterPro"/>
</dbReference>
<comment type="caution">
    <text evidence="7">The sequence shown here is derived from an EMBL/GenBank/DDBJ whole genome shotgun (WGS) entry which is preliminary data.</text>
</comment>
<evidence type="ECO:0000256" key="1">
    <source>
        <dbReference type="ARBA" id="ARBA00022723"/>
    </source>
</evidence>
<dbReference type="EMBL" id="BMAT01006665">
    <property type="protein sequence ID" value="GFS17490.1"/>
    <property type="molecule type" value="Genomic_DNA"/>
</dbReference>
<dbReference type="GO" id="GO:0008270">
    <property type="term" value="F:zinc ion binding"/>
    <property type="evidence" value="ECO:0007669"/>
    <property type="project" value="UniProtKB-KW"/>
</dbReference>
<evidence type="ECO:0000256" key="5">
    <source>
        <dbReference type="SAM" id="MobiDB-lite"/>
    </source>
</evidence>
<feature type="region of interest" description="Disordered" evidence="5">
    <location>
        <begin position="482"/>
        <end position="503"/>
    </location>
</feature>
<evidence type="ECO:0000256" key="4">
    <source>
        <dbReference type="PROSITE-ProRule" id="PRU00600"/>
    </source>
</evidence>
<dbReference type="GO" id="GO:0005634">
    <property type="term" value="C:nucleus"/>
    <property type="evidence" value="ECO:0007669"/>
    <property type="project" value="UniProtKB-ARBA"/>
</dbReference>
<evidence type="ECO:0000256" key="3">
    <source>
        <dbReference type="ARBA" id="ARBA00022833"/>
    </source>
</evidence>
<proteinExistence type="predicted"/>
<gene>
    <name evidence="7" type="ORF">ElyMa_003240200</name>
</gene>
<dbReference type="SMART" id="SM00586">
    <property type="entry name" value="ZnF_DBF"/>
    <property type="match status" value="1"/>
</dbReference>
<evidence type="ECO:0000313" key="8">
    <source>
        <dbReference type="Proteomes" id="UP000762676"/>
    </source>
</evidence>
<evidence type="ECO:0000256" key="2">
    <source>
        <dbReference type="ARBA" id="ARBA00022771"/>
    </source>
</evidence>
<organism evidence="7 8">
    <name type="scientific">Elysia marginata</name>
    <dbReference type="NCBI Taxonomy" id="1093978"/>
    <lineage>
        <taxon>Eukaryota</taxon>
        <taxon>Metazoa</taxon>
        <taxon>Spiralia</taxon>
        <taxon>Lophotrochozoa</taxon>
        <taxon>Mollusca</taxon>
        <taxon>Gastropoda</taxon>
        <taxon>Heterobranchia</taxon>
        <taxon>Euthyneura</taxon>
        <taxon>Panpulmonata</taxon>
        <taxon>Sacoglossa</taxon>
        <taxon>Placobranchoidea</taxon>
        <taxon>Plakobranchidae</taxon>
        <taxon>Elysia</taxon>
    </lineage>
</organism>
<evidence type="ECO:0000259" key="6">
    <source>
        <dbReference type="PROSITE" id="PS51265"/>
    </source>
</evidence>
<feature type="compositionally biased region" description="Basic and acidic residues" evidence="5">
    <location>
        <begin position="7"/>
        <end position="21"/>
    </location>
</feature>
<dbReference type="InterPro" id="IPR038545">
    <property type="entry name" value="Znf_DBF_sf"/>
</dbReference>
<reference evidence="7 8" key="1">
    <citation type="journal article" date="2021" name="Elife">
        <title>Chloroplast acquisition without the gene transfer in kleptoplastic sea slugs, Plakobranchus ocellatus.</title>
        <authorList>
            <person name="Maeda T."/>
            <person name="Takahashi S."/>
            <person name="Yoshida T."/>
            <person name="Shimamura S."/>
            <person name="Takaki Y."/>
            <person name="Nagai Y."/>
            <person name="Toyoda A."/>
            <person name="Suzuki Y."/>
            <person name="Arimoto A."/>
            <person name="Ishii H."/>
            <person name="Satoh N."/>
            <person name="Nishiyama T."/>
            <person name="Hasebe M."/>
            <person name="Maruyama T."/>
            <person name="Minagawa J."/>
            <person name="Obokata J."/>
            <person name="Shigenobu S."/>
        </authorList>
    </citation>
    <scope>NUCLEOTIDE SEQUENCE [LARGE SCALE GENOMIC DNA]</scope>
</reference>
<keyword evidence="3" id="KW-0862">Zinc</keyword>
<keyword evidence="1" id="KW-0479">Metal-binding</keyword>
<name>A0AAV4J531_9GAST</name>
<feature type="region of interest" description="Disordered" evidence="5">
    <location>
        <begin position="1206"/>
        <end position="1287"/>
    </location>
</feature>
<feature type="region of interest" description="Disordered" evidence="5">
    <location>
        <begin position="1341"/>
        <end position="1365"/>
    </location>
</feature>
<feature type="compositionally biased region" description="Basic and acidic residues" evidence="5">
    <location>
        <begin position="795"/>
        <end position="814"/>
    </location>
</feature>
<accession>A0AAV4J531</accession>
<keyword evidence="8" id="KW-1185">Reference proteome</keyword>
<feature type="region of interest" description="Disordered" evidence="5">
    <location>
        <begin position="316"/>
        <end position="362"/>
    </location>
</feature>
<feature type="compositionally biased region" description="Basic and acidic residues" evidence="5">
    <location>
        <begin position="906"/>
        <end position="919"/>
    </location>
</feature>
<feature type="region of interest" description="Disordered" evidence="5">
    <location>
        <begin position="1469"/>
        <end position="1493"/>
    </location>
</feature>
<dbReference type="Gene3D" id="6.10.250.3410">
    <property type="entry name" value="DBF zinc finger"/>
    <property type="match status" value="1"/>
</dbReference>
<feature type="compositionally biased region" description="Basic and acidic residues" evidence="5">
    <location>
        <begin position="823"/>
        <end position="833"/>
    </location>
</feature>
<feature type="region of interest" description="Disordered" evidence="5">
    <location>
        <begin position="1520"/>
        <end position="1559"/>
    </location>
</feature>
<feature type="compositionally biased region" description="Basic residues" evidence="5">
    <location>
        <begin position="1341"/>
        <end position="1351"/>
    </location>
</feature>
<feature type="region of interest" description="Disordered" evidence="5">
    <location>
        <begin position="1"/>
        <end position="36"/>
    </location>
</feature>
<protein>
    <submittedName>
        <fullName evidence="7">Protein chiffon</fullName>
    </submittedName>
</protein>
<evidence type="ECO:0000313" key="7">
    <source>
        <dbReference type="EMBL" id="GFS17490.1"/>
    </source>
</evidence>
<feature type="region of interest" description="Disordered" evidence="5">
    <location>
        <begin position="889"/>
        <end position="945"/>
    </location>
</feature>
<dbReference type="InterPro" id="IPR006572">
    <property type="entry name" value="Znf_DBF"/>
</dbReference>
<sequence>MTVANKWMDRELKKLEKEGKTEALPGDTKAPRKKPKTKSKILNGCYIKFEANNRHYRPVKCVLVKWPKVNMWAPPGLYPFVEARAKAKHSSGYQKICSFKEKLHKAKKTSVAQPQEEKCLNPTLVKQVQQEILATPITTAGDVKRNHSFKKNTHLNKQQGYCDCCEMKYKSLEKHIKGEEHQKFARDKMNYESLDTLISQTPSTIKFLQAVLFTHLQKQKEIVGNIPEKNTEDSHRKTSMSPQEKEKVAECVAASAHTSGIHDASAVASLSLHTPALCPAEVSPSRDQLLLATDTDLTSQADIPSQLKTNVTPTVAIKESEDNSQDQRPQAVVIRRPVPSGIFTSPRRPRQPTPSKTPRGMERSMVFRDSPIGSLQPSPCSGSPTVSVGSIQVSTAVSHTSISASYVIKKPSPNNAFLVRAIDFAKASLSSGEHAEKKDQEAVDMDTVNTHIKSSTGIRGKSLEKKVVRRLSMDSLIKSNEKVSGPIRASSNEDNKKGHAPYYELESNKSLGCKQTSGNDLEANSCTGANRHVEKSNLASPPKTDGNNTTLDLIAVNKAMPGDKEGYTADGIFRMDNVTGMLSKSYFSGKYELPVMELGSKLGLQSRSVTQIKETDTIQAKLEDKAKRVSSACMRSLETIAVNQGGGDSQSPGKEKNWSEKLSETNSLLPDYSNVSKSKRLSLSAKSPKGILFKEATITLQNSADKISEIKGHEDQALKGYKSPVKLYLQNSDVCDFTFTESGKIPKNGDPGNDSVSERQEKKSRKDALQKGKKGHNPELQKSKNLERNSLGMEELFKSEDVKNKDSTEKDDKTKRNHKHSKALTDLENRNVEAESNDISQGQKKKRLSRFCTQFTYKGLYANSGLGPEEGNLDLTSIVVPNIAERVKSRRSISLPEHSAQGSDTENIKAGKQTKESKKAVKGKKLCRQKSDSSKRQKVMPEDIDPKTSLITAGSEEMNNSIAKKDQAPDIVVPNIADCVKRRRLCTQFNHEGQYATSGEGSDDEKYQSSRHFVKNFVMEFSSDPKSKEAEKGKSDSKQGSKQIKEIAMSSSTVVNTEKSTVKQDNSNVAGNSNVGFGLSADFSKPSSYREPFYSLNASARGDKNIHESSRSPAVVVRRKKSSLSLPYLHKQRPDVDWGKSLENQDILEQNIDVGGQNKLQDAAIACNSLQKGSNEKSPRVTGSPRFCSPKFKLKLKRLPSNEGYSSTLEEYYGNEEDGPSTQVTVSSKEASDRIEPVTSKNFQNITPKKESRSDTDSVDLLSYSPHPSFKTSPRKHKSMMKSSLSNVEVEQNLKSLASRSLSSKKHSKAGLMPKTPEVISLKQAGLEATSLFNAKKVQIRKRKNRKRKFSHNSSTSPTKKAKITGRWRGTSVMKTKQYFESENETTETFHGFHDSSDKDLPKTIKVDDVSDLEIKEKNEIIIFSQASEENAADDYLAFVPKFSSPGKATDSSWGDVCESYISTSVGNPGDIQSPLRHTRNPACNSKQKRPISPKKLFSNMNPHHVNSDSQNRAVLKKYENESPRKVGAISPGKGKDKPHIMPGNRTPSKRISNHLEHDSPVVHVDRVVSFNMMSPQKLRSSPFKGKCRFENLSPY</sequence>
<feature type="compositionally biased region" description="Basic and acidic residues" evidence="5">
    <location>
        <begin position="929"/>
        <end position="945"/>
    </location>
</feature>
<feature type="compositionally biased region" description="Polar residues" evidence="5">
    <location>
        <begin position="1220"/>
        <end position="1229"/>
    </location>
</feature>
<feature type="region of interest" description="Disordered" evidence="5">
    <location>
        <begin position="641"/>
        <end position="660"/>
    </location>
</feature>
<feature type="region of interest" description="Disordered" evidence="5">
    <location>
        <begin position="224"/>
        <end position="247"/>
    </location>
</feature>
<dbReference type="FunFam" id="6.10.250.3410:FF:000001">
    <property type="entry name" value="Protein DBF4 homolog A"/>
    <property type="match status" value="1"/>
</dbReference>
<dbReference type="Pfam" id="PF07535">
    <property type="entry name" value="zf-DBF"/>
    <property type="match status" value="1"/>
</dbReference>
<dbReference type="Proteomes" id="UP000762676">
    <property type="component" value="Unassembled WGS sequence"/>
</dbReference>